<feature type="transmembrane region" description="Helical" evidence="2">
    <location>
        <begin position="131"/>
        <end position="153"/>
    </location>
</feature>
<keyword evidence="2" id="KW-0812">Transmembrane</keyword>
<evidence type="ECO:0000313" key="3">
    <source>
        <dbReference type="EMBL" id="KAF4452686.1"/>
    </source>
</evidence>
<gene>
    <name evidence="3" type="ORF">F53441_4493</name>
</gene>
<name>A0A8H4P1N2_9HYPO</name>
<dbReference type="AlphaFoldDB" id="A0A8H4P1N2"/>
<feature type="transmembrane region" description="Helical" evidence="2">
    <location>
        <begin position="76"/>
        <end position="94"/>
    </location>
</feature>
<sequence>MAAKGQTSQAYQPLPREDPSAALLAPSDRDDRENGKTPVFRITFSPIMLFRLIIVPFIITDIVFLCMIVYDDAVGGVFASGGILMVLWHASRVFRGLLPGRKNNKFDLKIGNLFCTIGTTSLASRANHRTWSYLVSAVDFSFGLLFIGPSVLAAKTEIFIHDGPVEGLSITVVILQSALAFLNLFSPFRKMRIVAYRGEDDNEEDQDHIYSVDELFRDEVSEPRDSMASDV</sequence>
<dbReference type="OrthoDB" id="5102561at2759"/>
<feature type="transmembrane region" description="Helical" evidence="2">
    <location>
        <begin position="165"/>
        <end position="185"/>
    </location>
</feature>
<dbReference type="EMBL" id="JAADJG010000177">
    <property type="protein sequence ID" value="KAF4452686.1"/>
    <property type="molecule type" value="Genomic_DNA"/>
</dbReference>
<accession>A0A8H4P1N2</accession>
<evidence type="ECO:0000256" key="1">
    <source>
        <dbReference type="SAM" id="MobiDB-lite"/>
    </source>
</evidence>
<dbReference type="Proteomes" id="UP000605986">
    <property type="component" value="Unassembled WGS sequence"/>
</dbReference>
<evidence type="ECO:0000256" key="2">
    <source>
        <dbReference type="SAM" id="Phobius"/>
    </source>
</evidence>
<organism evidence="3 4">
    <name type="scientific">Fusarium austroafricanum</name>
    <dbReference type="NCBI Taxonomy" id="2364996"/>
    <lineage>
        <taxon>Eukaryota</taxon>
        <taxon>Fungi</taxon>
        <taxon>Dikarya</taxon>
        <taxon>Ascomycota</taxon>
        <taxon>Pezizomycotina</taxon>
        <taxon>Sordariomycetes</taxon>
        <taxon>Hypocreomycetidae</taxon>
        <taxon>Hypocreales</taxon>
        <taxon>Nectriaceae</taxon>
        <taxon>Fusarium</taxon>
        <taxon>Fusarium concolor species complex</taxon>
    </lineage>
</organism>
<reference evidence="3" key="1">
    <citation type="submission" date="2020-01" db="EMBL/GenBank/DDBJ databases">
        <title>Identification and distribution of gene clusters putatively required for synthesis of sphingolipid metabolism inhibitors in phylogenetically diverse species of the filamentous fungus Fusarium.</title>
        <authorList>
            <person name="Kim H.-S."/>
            <person name="Busman M."/>
            <person name="Brown D.W."/>
            <person name="Divon H."/>
            <person name="Uhlig S."/>
            <person name="Proctor R.H."/>
        </authorList>
    </citation>
    <scope>NUCLEOTIDE SEQUENCE</scope>
    <source>
        <strain evidence="3">NRRL 53441</strain>
    </source>
</reference>
<feature type="compositionally biased region" description="Polar residues" evidence="1">
    <location>
        <begin position="1"/>
        <end position="11"/>
    </location>
</feature>
<keyword evidence="2" id="KW-1133">Transmembrane helix</keyword>
<comment type="caution">
    <text evidence="3">The sequence shown here is derived from an EMBL/GenBank/DDBJ whole genome shotgun (WGS) entry which is preliminary data.</text>
</comment>
<feature type="region of interest" description="Disordered" evidence="1">
    <location>
        <begin position="1"/>
        <end position="33"/>
    </location>
</feature>
<evidence type="ECO:0000313" key="4">
    <source>
        <dbReference type="Proteomes" id="UP000605986"/>
    </source>
</evidence>
<protein>
    <submittedName>
        <fullName evidence="3">Uncharacterized protein</fullName>
    </submittedName>
</protein>
<keyword evidence="4" id="KW-1185">Reference proteome</keyword>
<proteinExistence type="predicted"/>
<keyword evidence="2" id="KW-0472">Membrane</keyword>
<feature type="transmembrane region" description="Helical" evidence="2">
    <location>
        <begin position="49"/>
        <end position="70"/>
    </location>
</feature>